<feature type="region of interest" description="Disordered" evidence="1">
    <location>
        <begin position="185"/>
        <end position="239"/>
    </location>
</feature>
<evidence type="ECO:0000313" key="4">
    <source>
        <dbReference type="Proteomes" id="UP000297245"/>
    </source>
</evidence>
<dbReference type="OrthoDB" id="3251728at2759"/>
<dbReference type="Proteomes" id="UP000297245">
    <property type="component" value="Unassembled WGS sequence"/>
</dbReference>
<name>A0A4S8KNZ9_DENBC</name>
<dbReference type="InterPro" id="IPR046522">
    <property type="entry name" value="DUF6699"/>
</dbReference>
<dbReference type="AlphaFoldDB" id="A0A4S8KNZ9"/>
<feature type="region of interest" description="Disordered" evidence="1">
    <location>
        <begin position="21"/>
        <end position="151"/>
    </location>
</feature>
<sequence length="483" mass="54362">MNNFFERASRLKVRNLTINNYSDCTSETPNSQSNWEEGSSPRRSHRSSRSASASPHRNSRSTSPYHNCGFPSPSYYPTNFDEPLRGRQLGLSESPDFSTHFSFEPSLPPVVSPEQSQTPPRLLSTPPYASKDEPFSSHGRPSFGPSAAPRNPHLFMERSNGCCCRSRSHSACRESQWLGKPYQDSYFSETSATPDRRRSSCSPHNRHKSNCYPQSVDESSHIPHHGSPPPTSAYCSVPGPSSHHSDNIHVHDPSCTEFKPARYTLMPCVLRATRPYSYWVPVTGSFFSSSFPDISNVTENFSHSLGFDLHPWIDAQVQMGNLLFDFSKEELNPLRLISSAQAIEVPLEDLRIPATRPPVNRLRVVCTDIPQWPIDIQSCSSIPFSFPGRATYVWEPPVITLLDVIQSVHLSLRKSIDSGYWQGLSSRKRRAVCKPYWNRCWKNGEVPGSQVLTDVLRTVDFLSGKVWFRGLTVDDGNLKLVLS</sequence>
<keyword evidence="4" id="KW-1185">Reference proteome</keyword>
<organism evidence="3 4">
    <name type="scientific">Dendrothele bispora (strain CBS 962.96)</name>
    <dbReference type="NCBI Taxonomy" id="1314807"/>
    <lineage>
        <taxon>Eukaryota</taxon>
        <taxon>Fungi</taxon>
        <taxon>Dikarya</taxon>
        <taxon>Basidiomycota</taxon>
        <taxon>Agaricomycotina</taxon>
        <taxon>Agaricomycetes</taxon>
        <taxon>Agaricomycetidae</taxon>
        <taxon>Agaricales</taxon>
        <taxon>Agaricales incertae sedis</taxon>
        <taxon>Dendrothele</taxon>
    </lineage>
</organism>
<feature type="domain" description="DUF6699" evidence="2">
    <location>
        <begin position="344"/>
        <end position="473"/>
    </location>
</feature>
<protein>
    <recommendedName>
        <fullName evidence="2">DUF6699 domain-containing protein</fullName>
    </recommendedName>
</protein>
<evidence type="ECO:0000259" key="2">
    <source>
        <dbReference type="Pfam" id="PF20415"/>
    </source>
</evidence>
<feature type="compositionally biased region" description="Polar residues" evidence="1">
    <location>
        <begin position="21"/>
        <end position="37"/>
    </location>
</feature>
<reference evidence="3 4" key="1">
    <citation type="journal article" date="2019" name="Nat. Ecol. Evol.">
        <title>Megaphylogeny resolves global patterns of mushroom evolution.</title>
        <authorList>
            <person name="Varga T."/>
            <person name="Krizsan K."/>
            <person name="Foldi C."/>
            <person name="Dima B."/>
            <person name="Sanchez-Garcia M."/>
            <person name="Sanchez-Ramirez S."/>
            <person name="Szollosi G.J."/>
            <person name="Szarkandi J.G."/>
            <person name="Papp V."/>
            <person name="Albert L."/>
            <person name="Andreopoulos W."/>
            <person name="Angelini C."/>
            <person name="Antonin V."/>
            <person name="Barry K.W."/>
            <person name="Bougher N.L."/>
            <person name="Buchanan P."/>
            <person name="Buyck B."/>
            <person name="Bense V."/>
            <person name="Catcheside P."/>
            <person name="Chovatia M."/>
            <person name="Cooper J."/>
            <person name="Damon W."/>
            <person name="Desjardin D."/>
            <person name="Finy P."/>
            <person name="Geml J."/>
            <person name="Haridas S."/>
            <person name="Hughes K."/>
            <person name="Justo A."/>
            <person name="Karasinski D."/>
            <person name="Kautmanova I."/>
            <person name="Kiss B."/>
            <person name="Kocsube S."/>
            <person name="Kotiranta H."/>
            <person name="LaButti K.M."/>
            <person name="Lechner B.E."/>
            <person name="Liimatainen K."/>
            <person name="Lipzen A."/>
            <person name="Lukacs Z."/>
            <person name="Mihaltcheva S."/>
            <person name="Morgado L.N."/>
            <person name="Niskanen T."/>
            <person name="Noordeloos M.E."/>
            <person name="Ohm R.A."/>
            <person name="Ortiz-Santana B."/>
            <person name="Ovrebo C."/>
            <person name="Racz N."/>
            <person name="Riley R."/>
            <person name="Savchenko A."/>
            <person name="Shiryaev A."/>
            <person name="Soop K."/>
            <person name="Spirin V."/>
            <person name="Szebenyi C."/>
            <person name="Tomsovsky M."/>
            <person name="Tulloss R.E."/>
            <person name="Uehling J."/>
            <person name="Grigoriev I.V."/>
            <person name="Vagvolgyi C."/>
            <person name="Papp T."/>
            <person name="Martin F.M."/>
            <person name="Miettinen O."/>
            <person name="Hibbett D.S."/>
            <person name="Nagy L.G."/>
        </authorList>
    </citation>
    <scope>NUCLEOTIDE SEQUENCE [LARGE SCALE GENOMIC DNA]</scope>
    <source>
        <strain evidence="3 4">CBS 962.96</strain>
    </source>
</reference>
<gene>
    <name evidence="3" type="ORF">K435DRAFT_974008</name>
</gene>
<evidence type="ECO:0000313" key="3">
    <source>
        <dbReference type="EMBL" id="THU77362.1"/>
    </source>
</evidence>
<accession>A0A4S8KNZ9</accession>
<evidence type="ECO:0000256" key="1">
    <source>
        <dbReference type="SAM" id="MobiDB-lite"/>
    </source>
</evidence>
<dbReference type="Pfam" id="PF20415">
    <property type="entry name" value="DUF6699"/>
    <property type="match status" value="1"/>
</dbReference>
<dbReference type="EMBL" id="ML180465">
    <property type="protein sequence ID" value="THU77362.1"/>
    <property type="molecule type" value="Genomic_DNA"/>
</dbReference>
<proteinExistence type="predicted"/>